<dbReference type="Gene3D" id="3.40.190.170">
    <property type="entry name" value="Bacterial extracellular solute-binding protein, family 7"/>
    <property type="match status" value="1"/>
</dbReference>
<gene>
    <name evidence="4" type="ORF">MET9862_04930</name>
</gene>
<evidence type="ECO:0000313" key="4">
    <source>
        <dbReference type="EMBL" id="VUD74301.1"/>
    </source>
</evidence>
<keyword evidence="5" id="KW-1185">Reference proteome</keyword>
<organism evidence="4 5">
    <name type="scientific">Methylobacterium symbioticum</name>
    <dbReference type="NCBI Taxonomy" id="2584084"/>
    <lineage>
        <taxon>Bacteria</taxon>
        <taxon>Pseudomonadati</taxon>
        <taxon>Pseudomonadota</taxon>
        <taxon>Alphaproteobacteria</taxon>
        <taxon>Hyphomicrobiales</taxon>
        <taxon>Methylobacteriaceae</taxon>
        <taxon>Methylobacterium</taxon>
    </lineage>
</organism>
<dbReference type="Pfam" id="PF03480">
    <property type="entry name" value="DctP"/>
    <property type="match status" value="1"/>
</dbReference>
<dbReference type="InterPro" id="IPR038404">
    <property type="entry name" value="TRAP_DctP_sf"/>
</dbReference>
<dbReference type="AlphaFoldDB" id="A0A509EJG7"/>
<dbReference type="NCBIfam" id="NF037995">
    <property type="entry name" value="TRAP_S1"/>
    <property type="match status" value="1"/>
</dbReference>
<dbReference type="InterPro" id="IPR018389">
    <property type="entry name" value="DctP_fam"/>
</dbReference>
<evidence type="ECO:0000313" key="5">
    <source>
        <dbReference type="Proteomes" id="UP000410984"/>
    </source>
</evidence>
<name>A0A509EJG7_9HYPH</name>
<evidence type="ECO:0000256" key="2">
    <source>
        <dbReference type="ARBA" id="ARBA00022448"/>
    </source>
</evidence>
<dbReference type="InterPro" id="IPR006311">
    <property type="entry name" value="TAT_signal"/>
</dbReference>
<evidence type="ECO:0000256" key="1">
    <source>
        <dbReference type="ARBA" id="ARBA00009023"/>
    </source>
</evidence>
<dbReference type="PANTHER" id="PTHR33376">
    <property type="match status" value="1"/>
</dbReference>
<evidence type="ECO:0000256" key="3">
    <source>
        <dbReference type="ARBA" id="ARBA00022729"/>
    </source>
</evidence>
<proteinExistence type="inferred from homology"/>
<dbReference type="PANTHER" id="PTHR33376:SF7">
    <property type="entry name" value="C4-DICARBOXYLATE-BINDING PROTEIN DCTB"/>
    <property type="match status" value="1"/>
</dbReference>
<reference evidence="4 5" key="1">
    <citation type="submission" date="2019-06" db="EMBL/GenBank/DDBJ databases">
        <authorList>
            <person name="Rodrigo-Torres L."/>
            <person name="Arahal R. D."/>
            <person name="Lucena T."/>
        </authorList>
    </citation>
    <scope>NUCLEOTIDE SEQUENCE [LARGE SCALE GENOMIC DNA]</scope>
    <source>
        <strain evidence="4 5">SB0023/3</strain>
    </source>
</reference>
<dbReference type="GO" id="GO:0015740">
    <property type="term" value="P:C4-dicarboxylate transport"/>
    <property type="evidence" value="ECO:0007669"/>
    <property type="project" value="TreeGrafter"/>
</dbReference>
<dbReference type="GO" id="GO:0055085">
    <property type="term" value="P:transmembrane transport"/>
    <property type="evidence" value="ECO:0007669"/>
    <property type="project" value="InterPro"/>
</dbReference>
<keyword evidence="2" id="KW-0813">Transport</keyword>
<sequence>MIVTRRRLIGTAAAGAGLIACPAVLRAQGAKVLRLSHQFPGGTLEQGDARDRICRRFGAEIEKRTGGSLTVQVYPGSSLMKTLAQFSALRKGALDMSLIPLSYAGGEVPEANLALMPALVTNYDQAAKWRTARVGEELAKTLADKGVIIVTWVWQSGAVASRVHPILLPADVKGVKIRGGGREMDLVFQASGGIVSTMPSSEMYIGMQTGALEAAVSASTSLISFRLDELTKNLTAGRGRSFWFILEPLMISKATFDALTPEQRQAVREVGQELEAFSFAAAKADDEEITKVYAARGAKIHDLTGEHIEKWREAARPTAWKDFAAKNARTAELLKLAEEVA</sequence>
<dbReference type="PROSITE" id="PS51318">
    <property type="entry name" value="TAT"/>
    <property type="match status" value="1"/>
</dbReference>
<protein>
    <submittedName>
        <fullName evidence="4">Solute-binding protein</fullName>
    </submittedName>
</protein>
<dbReference type="EMBL" id="CABFPH010000114">
    <property type="protein sequence ID" value="VUD74301.1"/>
    <property type="molecule type" value="Genomic_DNA"/>
</dbReference>
<accession>A0A509EJG7</accession>
<dbReference type="Proteomes" id="UP000410984">
    <property type="component" value="Unassembled WGS sequence"/>
</dbReference>
<keyword evidence="3" id="KW-0732">Signal</keyword>
<dbReference type="PROSITE" id="PS51257">
    <property type="entry name" value="PROKAR_LIPOPROTEIN"/>
    <property type="match status" value="1"/>
</dbReference>
<comment type="similarity">
    <text evidence="1">Belongs to the bacterial solute-binding protein 7 family.</text>
</comment>